<evidence type="ECO:0000313" key="1">
    <source>
        <dbReference type="EMBL" id="MEV8465871.1"/>
    </source>
</evidence>
<organism evidence="1 2">
    <name type="scientific">Meridianimarinicoccus marinus</name>
    <dbReference type="NCBI Taxonomy" id="3231483"/>
    <lineage>
        <taxon>Bacteria</taxon>
        <taxon>Pseudomonadati</taxon>
        <taxon>Pseudomonadota</taxon>
        <taxon>Alphaproteobacteria</taxon>
        <taxon>Rhodobacterales</taxon>
        <taxon>Paracoccaceae</taxon>
        <taxon>Meridianimarinicoccus</taxon>
    </lineage>
</organism>
<dbReference type="Proteomes" id="UP001553161">
    <property type="component" value="Unassembled WGS sequence"/>
</dbReference>
<evidence type="ECO:0000313" key="2">
    <source>
        <dbReference type="Proteomes" id="UP001553161"/>
    </source>
</evidence>
<reference evidence="1 2" key="1">
    <citation type="submission" date="2024-07" db="EMBL/GenBank/DDBJ databases">
        <authorList>
            <person name="Kang M."/>
        </authorList>
    </citation>
    <scope>NUCLEOTIDE SEQUENCE [LARGE SCALE GENOMIC DNA]</scope>
    <source>
        <strain evidence="1 2">DFM31</strain>
    </source>
</reference>
<proteinExistence type="predicted"/>
<gene>
    <name evidence="1" type="ORF">AB0T83_03635</name>
</gene>
<comment type="caution">
    <text evidence="1">The sequence shown here is derived from an EMBL/GenBank/DDBJ whole genome shotgun (WGS) entry which is preliminary data.</text>
</comment>
<dbReference type="EMBL" id="JBFBVU010000003">
    <property type="protein sequence ID" value="MEV8465871.1"/>
    <property type="molecule type" value="Genomic_DNA"/>
</dbReference>
<accession>A0ABV3L2T1</accession>
<sequence>MTPKGRSWLKLAFVVALGLTLMFGVKLSRHLIGWDGQADMSASLESWMTPRYVARIREVPPEAVAEALDLARDGSGRRITLGEIAQARGVTFDELSRTLDLRIQEGTVR</sequence>
<keyword evidence="2" id="KW-1185">Reference proteome</keyword>
<protein>
    <submittedName>
        <fullName evidence="1">Uncharacterized protein</fullName>
    </submittedName>
</protein>
<dbReference type="RefSeq" id="WP_366191653.1">
    <property type="nucleotide sequence ID" value="NZ_JBFBVU010000003.1"/>
</dbReference>
<name>A0ABV3L2T1_9RHOB</name>